<dbReference type="EMBL" id="CP021235">
    <property type="protein sequence ID" value="ARS35525.1"/>
    <property type="molecule type" value="Genomic_DNA"/>
</dbReference>
<dbReference type="KEGG" id="pact:CA264_08795"/>
<dbReference type="AlphaFoldDB" id="A0A1X9YRM6"/>
<dbReference type="PANTHER" id="PTHR43309:SF5">
    <property type="entry name" value="5-OXOPROLINASE SUBUNIT C"/>
    <property type="match status" value="1"/>
</dbReference>
<evidence type="ECO:0000259" key="4">
    <source>
        <dbReference type="SMART" id="SM00797"/>
    </source>
</evidence>
<dbReference type="InterPro" id="IPR052708">
    <property type="entry name" value="PxpC"/>
</dbReference>
<keyword evidence="1" id="KW-0547">Nucleotide-binding</keyword>
<evidence type="ECO:0000313" key="5">
    <source>
        <dbReference type="EMBL" id="ARS35525.1"/>
    </source>
</evidence>
<dbReference type="Gene3D" id="2.40.100.10">
    <property type="entry name" value="Cyclophilin-like"/>
    <property type="match status" value="1"/>
</dbReference>
<proteinExistence type="predicted"/>
<evidence type="ECO:0000256" key="2">
    <source>
        <dbReference type="ARBA" id="ARBA00022801"/>
    </source>
</evidence>
<dbReference type="SUPFAM" id="SSF50891">
    <property type="entry name" value="Cyclophilin-like"/>
    <property type="match status" value="1"/>
</dbReference>
<dbReference type="GO" id="GO:0016787">
    <property type="term" value="F:hydrolase activity"/>
    <property type="evidence" value="ECO:0007669"/>
    <property type="project" value="UniProtKB-KW"/>
</dbReference>
<evidence type="ECO:0000256" key="1">
    <source>
        <dbReference type="ARBA" id="ARBA00022741"/>
    </source>
</evidence>
<dbReference type="RefSeq" id="WP_025606422.1">
    <property type="nucleotide sequence ID" value="NZ_CP021235.1"/>
</dbReference>
<dbReference type="InterPro" id="IPR029000">
    <property type="entry name" value="Cyclophilin-like_dom_sf"/>
</dbReference>
<keyword evidence="6" id="KW-1185">Reference proteome</keyword>
<dbReference type="OrthoDB" id="9782422at2"/>
<dbReference type="SMART" id="SM00797">
    <property type="entry name" value="AHS2"/>
    <property type="match status" value="1"/>
</dbReference>
<accession>A0A1X9YRM6</accession>
<dbReference type="PANTHER" id="PTHR43309">
    <property type="entry name" value="5-OXOPROLINASE SUBUNIT C"/>
    <property type="match status" value="1"/>
</dbReference>
<keyword evidence="3" id="KW-0067">ATP-binding</keyword>
<dbReference type="GO" id="GO:0005524">
    <property type="term" value="F:ATP binding"/>
    <property type="evidence" value="ECO:0007669"/>
    <property type="project" value="UniProtKB-KW"/>
</dbReference>
<organism evidence="5 6">
    <name type="scientific">Pontibacter actiniarum</name>
    <dbReference type="NCBI Taxonomy" id="323450"/>
    <lineage>
        <taxon>Bacteria</taxon>
        <taxon>Pseudomonadati</taxon>
        <taxon>Bacteroidota</taxon>
        <taxon>Cytophagia</taxon>
        <taxon>Cytophagales</taxon>
        <taxon>Hymenobacteraceae</taxon>
        <taxon>Pontibacter</taxon>
    </lineage>
</organism>
<dbReference type="InterPro" id="IPR003778">
    <property type="entry name" value="CT_A_B"/>
</dbReference>
<evidence type="ECO:0000313" key="6">
    <source>
        <dbReference type="Proteomes" id="UP000266292"/>
    </source>
</evidence>
<dbReference type="STRING" id="709015.GCA_000472485_01771"/>
<dbReference type="Pfam" id="PF02626">
    <property type="entry name" value="CT_A_B"/>
    <property type="match status" value="1"/>
</dbReference>
<reference evidence="6" key="1">
    <citation type="submission" date="2017-05" db="EMBL/GenBank/DDBJ databases">
        <authorList>
            <person name="Ray J."/>
            <person name="Price M."/>
            <person name="Deutschbauer A."/>
        </authorList>
    </citation>
    <scope>NUCLEOTIDE SEQUENCE [LARGE SCALE GENOMIC DNA]</scope>
    <source>
        <strain evidence="6">DSM 19842</strain>
    </source>
</reference>
<dbReference type="Proteomes" id="UP000266292">
    <property type="component" value="Chromosome"/>
</dbReference>
<name>A0A1X9YRM6_9BACT</name>
<feature type="domain" description="Carboxyltransferase" evidence="4">
    <location>
        <begin position="24"/>
        <end position="322"/>
    </location>
</feature>
<evidence type="ECO:0000256" key="3">
    <source>
        <dbReference type="ARBA" id="ARBA00022840"/>
    </source>
</evidence>
<keyword evidence="2" id="KW-0378">Hydrolase</keyword>
<dbReference type="NCBIfam" id="TIGR00724">
    <property type="entry name" value="urea_amlyse_rel"/>
    <property type="match status" value="1"/>
</dbReference>
<gene>
    <name evidence="5" type="ORF">CA264_08795</name>
</gene>
<protein>
    <submittedName>
        <fullName evidence="5">KipI antagonist</fullName>
    </submittedName>
</protein>
<sequence>MKLTVLKSGLLTTVQDLGRKGFQRQGVLMGGAMDKVALRIANLLVGNPDHAAVLELSMQGPELRFEQDTLIALAGADLSASINEEPVRMWRAVLVKAGNVLRFGKPVQGNYAYLAVAGGVQVPEVMGSRSTYLRAGIGGLQGRSLQRGDVLQFGDVSDTNRLLLGDLLLQDRKENAFTEAAWWPEPELLPRYEENPTLRAMRGLEYNWFTENSQGYIWNEKYKVTPQSDRMGCRLQGTILALEEERELLSTAVSYGTVQVPAQGDPIVLMADSQTTGGYPRIAQVITADLPALAQVQAGKIIRFQEVSLEEAHRLLYQQEKHLLALRQAILYKLHQQ</sequence>